<organism evidence="2 3">
    <name type="scientific">Molossus molossus</name>
    <name type="common">Pallas' mastiff bat</name>
    <name type="synonym">Vespertilio molossus</name>
    <dbReference type="NCBI Taxonomy" id="27622"/>
    <lineage>
        <taxon>Eukaryota</taxon>
        <taxon>Metazoa</taxon>
        <taxon>Chordata</taxon>
        <taxon>Craniata</taxon>
        <taxon>Vertebrata</taxon>
        <taxon>Euteleostomi</taxon>
        <taxon>Mammalia</taxon>
        <taxon>Eutheria</taxon>
        <taxon>Laurasiatheria</taxon>
        <taxon>Chiroptera</taxon>
        <taxon>Yangochiroptera</taxon>
        <taxon>Molossidae</taxon>
        <taxon>Molossus</taxon>
    </lineage>
</organism>
<dbReference type="Proteomes" id="UP000550707">
    <property type="component" value="Unassembled WGS sequence"/>
</dbReference>
<name>A0A7J8EF55_MOLMO</name>
<dbReference type="AlphaFoldDB" id="A0A7J8EF55"/>
<reference evidence="2 3" key="1">
    <citation type="journal article" date="2020" name="Nature">
        <title>Six reference-quality genomes reveal evolution of bat adaptations.</title>
        <authorList>
            <person name="Jebb D."/>
            <person name="Huang Z."/>
            <person name="Pippel M."/>
            <person name="Hughes G.M."/>
            <person name="Lavrichenko K."/>
            <person name="Devanna P."/>
            <person name="Winkler S."/>
            <person name="Jermiin L.S."/>
            <person name="Skirmuntt E.C."/>
            <person name="Katzourakis A."/>
            <person name="Burkitt-Gray L."/>
            <person name="Ray D.A."/>
            <person name="Sullivan K.A.M."/>
            <person name="Roscito J.G."/>
            <person name="Kirilenko B.M."/>
            <person name="Davalos L.M."/>
            <person name="Corthals A.P."/>
            <person name="Power M.L."/>
            <person name="Jones G."/>
            <person name="Ransome R.D."/>
            <person name="Dechmann D.K.N."/>
            <person name="Locatelli A.G."/>
            <person name="Puechmaille S.J."/>
            <person name="Fedrigo O."/>
            <person name="Jarvis E.D."/>
            <person name="Hiller M."/>
            <person name="Vernes S.C."/>
            <person name="Myers E.W."/>
            <person name="Teeling E.C."/>
        </authorList>
    </citation>
    <scope>NUCLEOTIDE SEQUENCE [LARGE SCALE GENOMIC DNA]</scope>
    <source>
        <strain evidence="2">MMolMol1</strain>
        <tissue evidence="2">Muscle</tissue>
    </source>
</reference>
<dbReference type="EMBL" id="JACASF010000014">
    <property type="protein sequence ID" value="KAF6433905.1"/>
    <property type="molecule type" value="Genomic_DNA"/>
</dbReference>
<protein>
    <submittedName>
        <fullName evidence="2">Uncharacterized protein</fullName>
    </submittedName>
</protein>
<evidence type="ECO:0000313" key="2">
    <source>
        <dbReference type="EMBL" id="KAF6433905.1"/>
    </source>
</evidence>
<dbReference type="InParanoid" id="A0A7J8EF55"/>
<gene>
    <name evidence="2" type="ORF">HJG59_008950</name>
</gene>
<evidence type="ECO:0000313" key="3">
    <source>
        <dbReference type="Proteomes" id="UP000550707"/>
    </source>
</evidence>
<proteinExistence type="predicted"/>
<accession>A0A7J8EF55</accession>
<keyword evidence="3" id="KW-1185">Reference proteome</keyword>
<comment type="caution">
    <text evidence="2">The sequence shown here is derived from an EMBL/GenBank/DDBJ whole genome shotgun (WGS) entry which is preliminary data.</text>
</comment>
<evidence type="ECO:0000256" key="1">
    <source>
        <dbReference type="SAM" id="MobiDB-lite"/>
    </source>
</evidence>
<feature type="region of interest" description="Disordered" evidence="1">
    <location>
        <begin position="19"/>
        <end position="72"/>
    </location>
</feature>
<sequence length="168" mass="17986">MGPGGSACALGTRALDRMPGAALPASAQAGPQLEKPPEEGSLGGDEAPSPLPPHPELQAQQSRGNRRAELLCCPPPEGFERVGAAISLPLTEAPSRAHRMCLEQETLTRVNSDTLCKWRERSWETAAPAEPQIRSPVAVFQRAALSSELQDAFSIHIRTFDPQTPSVF</sequence>